<gene>
    <name evidence="1" type="primary">WBGene00272093</name>
</gene>
<evidence type="ECO:0000313" key="1">
    <source>
        <dbReference type="EnsemblMetazoa" id="PPA33724.1"/>
    </source>
</evidence>
<keyword evidence="2" id="KW-1185">Reference proteome</keyword>
<reference evidence="1" key="2">
    <citation type="submission" date="2022-06" db="UniProtKB">
        <authorList>
            <consortium name="EnsemblMetazoa"/>
        </authorList>
    </citation>
    <scope>IDENTIFICATION</scope>
    <source>
        <strain evidence="1">PS312</strain>
    </source>
</reference>
<evidence type="ECO:0000313" key="2">
    <source>
        <dbReference type="Proteomes" id="UP000005239"/>
    </source>
</evidence>
<accession>A0A8R1YN26</accession>
<name>A0A2A6CYE5_PRIPA</name>
<protein>
    <submittedName>
        <fullName evidence="1">Uncharacterized protein</fullName>
    </submittedName>
</protein>
<accession>A0A2A6CYE5</accession>
<dbReference type="AlphaFoldDB" id="A0A2A6CYE5"/>
<sequence length="130" mass="13315">MQAHYSHDSQIQNACSRSEQVHDASARGTVTVPIRKCCCEGDLCNGKDEGAPKPPGPFKGELRSVTTWKYGFDGSIAQPGEMSCVTAMETSATGKGEAPRPPGVNANASPTALGLSLAAAAAAAVLAARV</sequence>
<reference evidence="2" key="1">
    <citation type="journal article" date="2008" name="Nat. Genet.">
        <title>The Pristionchus pacificus genome provides a unique perspective on nematode lifestyle and parasitism.</title>
        <authorList>
            <person name="Dieterich C."/>
            <person name="Clifton S.W."/>
            <person name="Schuster L.N."/>
            <person name="Chinwalla A."/>
            <person name="Delehaunty K."/>
            <person name="Dinkelacker I."/>
            <person name="Fulton L."/>
            <person name="Fulton R."/>
            <person name="Godfrey J."/>
            <person name="Minx P."/>
            <person name="Mitreva M."/>
            <person name="Roeseler W."/>
            <person name="Tian H."/>
            <person name="Witte H."/>
            <person name="Yang S.P."/>
            <person name="Wilson R.K."/>
            <person name="Sommer R.J."/>
        </authorList>
    </citation>
    <scope>NUCLEOTIDE SEQUENCE [LARGE SCALE GENOMIC DNA]</scope>
    <source>
        <strain evidence="2">PS312</strain>
    </source>
</reference>
<proteinExistence type="predicted"/>
<dbReference type="EnsemblMetazoa" id="PPA33724.1">
    <property type="protein sequence ID" value="PPA33724.1"/>
    <property type="gene ID" value="WBGene00272093"/>
</dbReference>
<organism evidence="1 2">
    <name type="scientific">Pristionchus pacificus</name>
    <name type="common">Parasitic nematode worm</name>
    <dbReference type="NCBI Taxonomy" id="54126"/>
    <lineage>
        <taxon>Eukaryota</taxon>
        <taxon>Metazoa</taxon>
        <taxon>Ecdysozoa</taxon>
        <taxon>Nematoda</taxon>
        <taxon>Chromadorea</taxon>
        <taxon>Rhabditida</taxon>
        <taxon>Rhabditina</taxon>
        <taxon>Diplogasteromorpha</taxon>
        <taxon>Diplogasteroidea</taxon>
        <taxon>Neodiplogasteridae</taxon>
        <taxon>Pristionchus</taxon>
    </lineage>
</organism>
<dbReference type="Proteomes" id="UP000005239">
    <property type="component" value="Unassembled WGS sequence"/>
</dbReference>